<dbReference type="EMBL" id="CP073767">
    <property type="protein sequence ID" value="UWZ58143.1"/>
    <property type="molecule type" value="Genomic_DNA"/>
</dbReference>
<reference evidence="1" key="1">
    <citation type="submission" date="2021-04" db="EMBL/GenBank/DDBJ databases">
        <title>Dactylosporangium aurantiacum NRRL B-8018 full assembly.</title>
        <authorList>
            <person name="Hartkoorn R.C."/>
            <person name="Beaudoing E."/>
            <person name="Hot D."/>
        </authorList>
    </citation>
    <scope>NUCLEOTIDE SEQUENCE</scope>
    <source>
        <strain evidence="1">NRRL B-8018</strain>
    </source>
</reference>
<dbReference type="OrthoDB" id="3381061at2"/>
<accession>A0A9Q9INA6</accession>
<name>A0A9Q9INA6_9ACTN</name>
<dbReference type="AlphaFoldDB" id="A0A9Q9INA6"/>
<gene>
    <name evidence="1" type="ORF">Daura_19410</name>
</gene>
<evidence type="ECO:0000313" key="2">
    <source>
        <dbReference type="Proteomes" id="UP001058003"/>
    </source>
</evidence>
<keyword evidence="2" id="KW-1185">Reference proteome</keyword>
<dbReference type="KEGG" id="daur:Daura_19410"/>
<organism evidence="1 2">
    <name type="scientific">Dactylosporangium aurantiacum</name>
    <dbReference type="NCBI Taxonomy" id="35754"/>
    <lineage>
        <taxon>Bacteria</taxon>
        <taxon>Bacillati</taxon>
        <taxon>Actinomycetota</taxon>
        <taxon>Actinomycetes</taxon>
        <taxon>Micromonosporales</taxon>
        <taxon>Micromonosporaceae</taxon>
        <taxon>Dactylosporangium</taxon>
    </lineage>
</organism>
<protein>
    <submittedName>
        <fullName evidence="1">Uncharacterized protein</fullName>
    </submittedName>
</protein>
<dbReference type="RefSeq" id="WP_033367069.1">
    <property type="nucleotide sequence ID" value="NZ_CP073767.1"/>
</dbReference>
<dbReference type="Proteomes" id="UP001058003">
    <property type="component" value="Chromosome"/>
</dbReference>
<sequence>MHAEPRGTMHGWIRRANLLPFVETIADLIGSELNDGALTAGVEGSDADDDSWCTFVLDGQPRVEMRFARTRTDDTVLVDVELDGIGEPLEIRAALLLDVCSRYRLTAEAG</sequence>
<proteinExistence type="predicted"/>
<evidence type="ECO:0000313" key="1">
    <source>
        <dbReference type="EMBL" id="UWZ58143.1"/>
    </source>
</evidence>